<dbReference type="SUPFAM" id="SSF46942">
    <property type="entry name" value="Elongation factor TFIIS domain 2"/>
    <property type="match status" value="1"/>
</dbReference>
<dbReference type="FunFam" id="1.10.472.30:FF:000003">
    <property type="entry name" value="Transcription elongation factor S-II"/>
    <property type="match status" value="1"/>
</dbReference>
<keyword evidence="2 8" id="KW-0479">Metal-binding</keyword>
<keyword evidence="8" id="KW-0804">Transcription</keyword>
<dbReference type="InterPro" id="IPR035441">
    <property type="entry name" value="TFIIS/LEDGF_dom_sf"/>
</dbReference>
<dbReference type="PANTHER" id="PTHR11477">
    <property type="entry name" value="TRANSCRIPTION FACTOR S-II ZINC FINGER DOMAIN-CONTAINING PROTEIN"/>
    <property type="match status" value="1"/>
</dbReference>
<evidence type="ECO:0000256" key="6">
    <source>
        <dbReference type="PROSITE-ProRule" id="PRU00472"/>
    </source>
</evidence>
<dbReference type="Pfam" id="PF01096">
    <property type="entry name" value="Zn_ribbon_TFIIS"/>
    <property type="match status" value="1"/>
</dbReference>
<feature type="domain" description="TFIIS-type" evidence="10">
    <location>
        <begin position="255"/>
        <end position="295"/>
    </location>
</feature>
<dbReference type="GO" id="GO:0031440">
    <property type="term" value="P:regulation of mRNA 3'-end processing"/>
    <property type="evidence" value="ECO:0007669"/>
    <property type="project" value="TreeGrafter"/>
</dbReference>
<comment type="similarity">
    <text evidence="8">Belongs to the TFS-II family.</text>
</comment>
<dbReference type="PROSITE" id="PS00466">
    <property type="entry name" value="ZF_TFIIS_1"/>
    <property type="match status" value="1"/>
</dbReference>
<keyword evidence="4 8" id="KW-0862">Zinc</keyword>
<dbReference type="Gene3D" id="2.20.25.10">
    <property type="match status" value="1"/>
</dbReference>
<evidence type="ECO:0000256" key="7">
    <source>
        <dbReference type="PROSITE-ProRule" id="PRU00649"/>
    </source>
</evidence>
<dbReference type="Proteomes" id="UP001362999">
    <property type="component" value="Unassembled WGS sequence"/>
</dbReference>
<dbReference type="PIRSF" id="PIRSF006704">
    <property type="entry name" value="TF_IIS"/>
    <property type="match status" value="1"/>
</dbReference>
<evidence type="ECO:0000256" key="5">
    <source>
        <dbReference type="ARBA" id="ARBA00023242"/>
    </source>
</evidence>
<dbReference type="InterPro" id="IPR006289">
    <property type="entry name" value="TFSII"/>
</dbReference>
<dbReference type="SUPFAM" id="SSF47676">
    <property type="entry name" value="Conserved domain common to transcription factors TFIIS, elongin A, CRSP70"/>
    <property type="match status" value="1"/>
</dbReference>
<dbReference type="Pfam" id="PF07500">
    <property type="entry name" value="TFIIS_M"/>
    <property type="match status" value="1"/>
</dbReference>
<dbReference type="NCBIfam" id="TIGR01385">
    <property type="entry name" value="TFSII"/>
    <property type="match status" value="1"/>
</dbReference>
<comment type="caution">
    <text evidence="13">The sequence shown here is derived from an EMBL/GenBank/DDBJ whole genome shotgun (WGS) entry which is preliminary data.</text>
</comment>
<dbReference type="Gene3D" id="1.20.930.10">
    <property type="entry name" value="Conserved domain common to transcription factors TFIIS, elongin A, CRSP70"/>
    <property type="match status" value="1"/>
</dbReference>
<dbReference type="SMART" id="SM00440">
    <property type="entry name" value="ZnF_C2C2"/>
    <property type="match status" value="1"/>
</dbReference>
<dbReference type="Gene3D" id="1.10.472.30">
    <property type="entry name" value="Transcription elongation factor S-II, central domain"/>
    <property type="match status" value="1"/>
</dbReference>
<keyword evidence="14" id="KW-1185">Reference proteome</keyword>
<dbReference type="SUPFAM" id="SSF57783">
    <property type="entry name" value="Zinc beta-ribbon"/>
    <property type="match status" value="1"/>
</dbReference>
<feature type="compositionally biased region" description="Low complexity" evidence="9">
    <location>
        <begin position="104"/>
        <end position="120"/>
    </location>
</feature>
<dbReference type="SMART" id="SM00510">
    <property type="entry name" value="TFS2M"/>
    <property type="match status" value="1"/>
</dbReference>
<organism evidence="13 14">
    <name type="scientific">Favolaschia claudopus</name>
    <dbReference type="NCBI Taxonomy" id="2862362"/>
    <lineage>
        <taxon>Eukaryota</taxon>
        <taxon>Fungi</taxon>
        <taxon>Dikarya</taxon>
        <taxon>Basidiomycota</taxon>
        <taxon>Agaricomycotina</taxon>
        <taxon>Agaricomycetes</taxon>
        <taxon>Agaricomycetidae</taxon>
        <taxon>Agaricales</taxon>
        <taxon>Marasmiineae</taxon>
        <taxon>Mycenaceae</taxon>
        <taxon>Favolaschia</taxon>
    </lineage>
</organism>
<evidence type="ECO:0000313" key="14">
    <source>
        <dbReference type="Proteomes" id="UP001362999"/>
    </source>
</evidence>
<dbReference type="GO" id="GO:0031564">
    <property type="term" value="P:transcription antitermination"/>
    <property type="evidence" value="ECO:0007669"/>
    <property type="project" value="TreeGrafter"/>
</dbReference>
<evidence type="ECO:0000313" key="13">
    <source>
        <dbReference type="EMBL" id="KAK7039425.1"/>
    </source>
</evidence>
<dbReference type="PROSITE" id="PS51133">
    <property type="entry name" value="ZF_TFIIS_2"/>
    <property type="match status" value="1"/>
</dbReference>
<gene>
    <name evidence="13" type="ORF">R3P38DRAFT_2899449</name>
</gene>
<keyword evidence="8" id="KW-0805">Transcription regulation</keyword>
<dbReference type="PROSITE" id="PS51321">
    <property type="entry name" value="TFIIS_CENTRAL"/>
    <property type="match status" value="1"/>
</dbReference>
<feature type="region of interest" description="Disordered" evidence="9">
    <location>
        <begin position="99"/>
        <end position="135"/>
    </location>
</feature>
<evidence type="ECO:0000256" key="1">
    <source>
        <dbReference type="ARBA" id="ARBA00004123"/>
    </source>
</evidence>
<proteinExistence type="inferred from homology"/>
<comment type="subcellular location">
    <subcellularLocation>
        <location evidence="1 7 8">Nucleus</location>
    </subcellularLocation>
</comment>
<protein>
    <recommendedName>
        <fullName evidence="8">Transcription elongation factor</fullName>
    </recommendedName>
</protein>
<keyword evidence="5 7" id="KW-0539">Nucleus</keyword>
<dbReference type="AlphaFoldDB" id="A0AAW0CH83"/>
<dbReference type="GO" id="GO:0006368">
    <property type="term" value="P:transcription elongation by RNA polymerase II"/>
    <property type="evidence" value="ECO:0007669"/>
    <property type="project" value="InterPro"/>
</dbReference>
<dbReference type="Pfam" id="PF08711">
    <property type="entry name" value="Med26"/>
    <property type="match status" value="1"/>
</dbReference>
<comment type="function">
    <text evidence="8">Necessary for efficient RNA polymerase II transcription elongation past template-encoded arresting sites.</text>
</comment>
<dbReference type="CDD" id="cd13749">
    <property type="entry name" value="Zn-ribbon_TFIIS"/>
    <property type="match status" value="1"/>
</dbReference>
<evidence type="ECO:0000256" key="2">
    <source>
        <dbReference type="ARBA" id="ARBA00022723"/>
    </source>
</evidence>
<dbReference type="InterPro" id="IPR035100">
    <property type="entry name" value="TF_IIS-typ"/>
</dbReference>
<dbReference type="SMART" id="SM00509">
    <property type="entry name" value="TFS2N"/>
    <property type="match status" value="1"/>
</dbReference>
<evidence type="ECO:0000256" key="8">
    <source>
        <dbReference type="RuleBase" id="RU368078"/>
    </source>
</evidence>
<dbReference type="EMBL" id="JAWWNJ010000016">
    <property type="protein sequence ID" value="KAK7039425.1"/>
    <property type="molecule type" value="Genomic_DNA"/>
</dbReference>
<dbReference type="GO" id="GO:0005634">
    <property type="term" value="C:nucleus"/>
    <property type="evidence" value="ECO:0007669"/>
    <property type="project" value="UniProtKB-SubCell"/>
</dbReference>
<evidence type="ECO:0000256" key="9">
    <source>
        <dbReference type="SAM" id="MobiDB-lite"/>
    </source>
</evidence>
<feature type="domain" description="TFIIS central" evidence="12">
    <location>
        <begin position="138"/>
        <end position="252"/>
    </location>
</feature>
<name>A0AAW0CH83_9AGAR</name>
<evidence type="ECO:0000256" key="3">
    <source>
        <dbReference type="ARBA" id="ARBA00022771"/>
    </source>
</evidence>
<dbReference type="InterPro" id="IPR036575">
    <property type="entry name" value="TFIIS_cen_dom_sf"/>
</dbReference>
<evidence type="ECO:0000259" key="11">
    <source>
        <dbReference type="PROSITE" id="PS51319"/>
    </source>
</evidence>
<dbReference type="GO" id="GO:0001139">
    <property type="term" value="F:RNA polymerase II complex recruiting activity"/>
    <property type="evidence" value="ECO:0007669"/>
    <property type="project" value="TreeGrafter"/>
</dbReference>
<reference evidence="13 14" key="1">
    <citation type="journal article" date="2024" name="J Genomics">
        <title>Draft genome sequencing and assembly of Favolaschia claudopus CIRM-BRFM 2984 isolated from oak limbs.</title>
        <authorList>
            <person name="Navarro D."/>
            <person name="Drula E."/>
            <person name="Chaduli D."/>
            <person name="Cazenave R."/>
            <person name="Ahrendt S."/>
            <person name="Wang J."/>
            <person name="Lipzen A."/>
            <person name="Daum C."/>
            <person name="Barry K."/>
            <person name="Grigoriev I.V."/>
            <person name="Favel A."/>
            <person name="Rosso M.N."/>
            <person name="Martin F."/>
        </authorList>
    </citation>
    <scope>NUCLEOTIDE SEQUENCE [LARGE SCALE GENOMIC DNA]</scope>
    <source>
        <strain evidence="13 14">CIRM-BRFM 2984</strain>
    </source>
</reference>
<dbReference type="GO" id="GO:0000977">
    <property type="term" value="F:RNA polymerase II transcription regulatory region sequence-specific DNA binding"/>
    <property type="evidence" value="ECO:0007669"/>
    <property type="project" value="TreeGrafter"/>
</dbReference>
<keyword evidence="3 6" id="KW-0863">Zinc-finger</keyword>
<evidence type="ECO:0000256" key="4">
    <source>
        <dbReference type="ARBA" id="ARBA00022833"/>
    </source>
</evidence>
<keyword evidence="8" id="KW-0238">DNA-binding</keyword>
<evidence type="ECO:0000259" key="12">
    <source>
        <dbReference type="PROSITE" id="PS51321"/>
    </source>
</evidence>
<dbReference type="GO" id="GO:0006362">
    <property type="term" value="P:transcription elongation by RNA polymerase I"/>
    <property type="evidence" value="ECO:0007669"/>
    <property type="project" value="TreeGrafter"/>
</dbReference>
<evidence type="ECO:0000259" key="10">
    <source>
        <dbReference type="PROSITE" id="PS51133"/>
    </source>
</evidence>
<dbReference type="InterPro" id="IPR017923">
    <property type="entry name" value="TFIIS_N"/>
</dbReference>
<accession>A0AAW0CH83</accession>
<dbReference type="PROSITE" id="PS51319">
    <property type="entry name" value="TFIIS_N"/>
    <property type="match status" value="1"/>
</dbReference>
<dbReference type="InterPro" id="IPR001222">
    <property type="entry name" value="Znf_TFIIS"/>
</dbReference>
<dbReference type="FunFam" id="2.20.25.10:FF:000001">
    <property type="entry name" value="Probable Transcription elongation factor S-II"/>
    <property type="match status" value="1"/>
</dbReference>
<sequence length="297" mass="32239">MSDPLELKKLVKQLQSAPSNEDVLSILRTLKKDFKVNESVLRESKAGLAVGKLRTHASKDVSDLAKEIVKQWKNEVEKAKAAAGGSAKPTVGVNTTVRKSSVASNGPGTPKTPNGPSPSTRTLKSDGVPSGFGTGDKTRDRCIELVYDAIASDSGAPVDLLLAKAKAIEAAVHEDIGGTANPYPTKMRSLFVNLKDKNNPSLREAVASGEIPVERFVKMSSQDMASDERKRANEAMQQQNLHNSLGAVEQEAETSAFQCSKCKQRKCRYRQAQTRSADEPMTTFVTCVNCNNRWKFS</sequence>
<dbReference type="PANTHER" id="PTHR11477:SF0">
    <property type="entry name" value="IP08861P-RELATED"/>
    <property type="match status" value="1"/>
</dbReference>
<dbReference type="InterPro" id="IPR003618">
    <property type="entry name" value="TFIIS_cen_dom"/>
</dbReference>
<feature type="domain" description="TFIIS N-terminal" evidence="11">
    <location>
        <begin position="1"/>
        <end position="79"/>
    </location>
</feature>
<dbReference type="GO" id="GO:0008270">
    <property type="term" value="F:zinc ion binding"/>
    <property type="evidence" value="ECO:0007669"/>
    <property type="project" value="UniProtKB-UniRule"/>
</dbReference>
<dbReference type="InterPro" id="IPR003617">
    <property type="entry name" value="TFIIS/CRSP70_N_sub"/>
</dbReference>